<dbReference type="InterPro" id="IPR011257">
    <property type="entry name" value="DNA_glycosylase"/>
</dbReference>
<evidence type="ECO:0000256" key="2">
    <source>
        <dbReference type="ARBA" id="ARBA00010679"/>
    </source>
</evidence>
<dbReference type="Pfam" id="PF00730">
    <property type="entry name" value="HhH-GPD"/>
    <property type="match status" value="1"/>
</dbReference>
<dbReference type="GO" id="GO:0005634">
    <property type="term" value="C:nucleus"/>
    <property type="evidence" value="ECO:0007669"/>
    <property type="project" value="UniProtKB-SubCell"/>
</dbReference>
<dbReference type="EMBL" id="CALNXJ010000026">
    <property type="protein sequence ID" value="CAH3132106.1"/>
    <property type="molecule type" value="Genomic_DNA"/>
</dbReference>
<dbReference type="SUPFAM" id="SSF55945">
    <property type="entry name" value="TATA-box binding protein-like"/>
    <property type="match status" value="1"/>
</dbReference>
<dbReference type="GO" id="GO:0006289">
    <property type="term" value="P:nucleotide-excision repair"/>
    <property type="evidence" value="ECO:0007669"/>
    <property type="project" value="InterPro"/>
</dbReference>
<keyword evidence="7" id="KW-0456">Lyase</keyword>
<evidence type="ECO:0000256" key="7">
    <source>
        <dbReference type="ARBA" id="ARBA00023239"/>
    </source>
</evidence>
<keyword evidence="16" id="KW-1185">Reference proteome</keyword>
<evidence type="ECO:0000256" key="11">
    <source>
        <dbReference type="ARBA" id="ARBA00025652"/>
    </source>
</evidence>
<keyword evidence="8" id="KW-0539">Nucleus</keyword>
<evidence type="ECO:0000256" key="12">
    <source>
        <dbReference type="ARBA" id="ARBA00044632"/>
    </source>
</evidence>
<dbReference type="GO" id="GO:0034039">
    <property type="term" value="F:8-oxo-7,8-dihydroguanine DNA N-glycosylase activity"/>
    <property type="evidence" value="ECO:0007669"/>
    <property type="project" value="TreeGrafter"/>
</dbReference>
<protein>
    <recommendedName>
        <fullName evidence="13">N-glycosylase/DNA lyase</fullName>
        <ecNumber evidence="3">4.2.99.18</ecNumber>
    </recommendedName>
</protein>
<dbReference type="GO" id="GO:0003684">
    <property type="term" value="F:damaged DNA binding"/>
    <property type="evidence" value="ECO:0007669"/>
    <property type="project" value="InterPro"/>
</dbReference>
<dbReference type="InterPro" id="IPR012904">
    <property type="entry name" value="OGG_N"/>
</dbReference>
<comment type="function">
    <text evidence="11">DNA repair enzyme that incises DNA at 8-oxoG residues. Excises 7,8-dihydro-8-oxoguanine and 2,6-diamino-4-hydroxy-5-N-methylformamidopyrimidine (FAPY) from damaged DNA. Has a beta-lyase activity that nicks DNA 3' to the lesion.</text>
</comment>
<keyword evidence="5" id="KW-0378">Hydrolase</keyword>
<dbReference type="FunFam" id="1.10.340.30:FF:000006">
    <property type="entry name" value="N-glycosylase/DNA lyase isoform X2"/>
    <property type="match status" value="1"/>
</dbReference>
<dbReference type="InterPro" id="IPR052054">
    <property type="entry name" value="Oxidative_DNA_repair_enzyme"/>
</dbReference>
<organism evidence="15 16">
    <name type="scientific">Pocillopora meandrina</name>
    <dbReference type="NCBI Taxonomy" id="46732"/>
    <lineage>
        <taxon>Eukaryota</taxon>
        <taxon>Metazoa</taxon>
        <taxon>Cnidaria</taxon>
        <taxon>Anthozoa</taxon>
        <taxon>Hexacorallia</taxon>
        <taxon>Scleractinia</taxon>
        <taxon>Astrocoeniina</taxon>
        <taxon>Pocilloporidae</taxon>
        <taxon>Pocillopora</taxon>
    </lineage>
</organism>
<evidence type="ECO:0000256" key="5">
    <source>
        <dbReference type="ARBA" id="ARBA00022801"/>
    </source>
</evidence>
<dbReference type="AlphaFoldDB" id="A0AAU9WZZ8"/>
<dbReference type="Proteomes" id="UP001159428">
    <property type="component" value="Unassembled WGS sequence"/>
</dbReference>
<feature type="domain" description="HhH-GPD" evidence="14">
    <location>
        <begin position="156"/>
        <end position="323"/>
    </location>
</feature>
<evidence type="ECO:0000256" key="6">
    <source>
        <dbReference type="ARBA" id="ARBA00023204"/>
    </source>
</evidence>
<evidence type="ECO:0000256" key="1">
    <source>
        <dbReference type="ARBA" id="ARBA00004123"/>
    </source>
</evidence>
<dbReference type="InterPro" id="IPR023170">
    <property type="entry name" value="HhH_base_excis_C"/>
</dbReference>
<dbReference type="Gene3D" id="1.10.1670.10">
    <property type="entry name" value="Helix-hairpin-Helix base-excision DNA repair enzymes (C-terminal)"/>
    <property type="match status" value="1"/>
</dbReference>
<dbReference type="Gene3D" id="3.30.310.40">
    <property type="match status" value="1"/>
</dbReference>
<dbReference type="EC" id="4.2.99.18" evidence="3"/>
<keyword evidence="6" id="KW-0234">DNA repair</keyword>
<dbReference type="CDD" id="cd00056">
    <property type="entry name" value="ENDO3c"/>
    <property type="match status" value="1"/>
</dbReference>
<evidence type="ECO:0000256" key="10">
    <source>
        <dbReference type="ARBA" id="ARBA00023295"/>
    </source>
</evidence>
<proteinExistence type="inferred from homology"/>
<evidence type="ECO:0000259" key="14">
    <source>
        <dbReference type="SMART" id="SM00478"/>
    </source>
</evidence>
<evidence type="ECO:0000256" key="9">
    <source>
        <dbReference type="ARBA" id="ARBA00023268"/>
    </source>
</evidence>
<dbReference type="Gene3D" id="1.10.340.30">
    <property type="entry name" value="Hypothetical protein, domain 2"/>
    <property type="match status" value="1"/>
</dbReference>
<gene>
    <name evidence="15" type="ORF">PMEA_00014487</name>
</gene>
<accession>A0AAU9WZZ8</accession>
<comment type="caution">
    <text evidence="15">The sequence shown here is derived from an EMBL/GenBank/DDBJ whole genome shotgun (WGS) entry which is preliminary data.</text>
</comment>
<keyword evidence="10" id="KW-0326">Glycosidase</keyword>
<dbReference type="PANTHER" id="PTHR10242">
    <property type="entry name" value="8-OXOGUANINE DNA GLYCOSYLASE"/>
    <property type="match status" value="1"/>
</dbReference>
<evidence type="ECO:0000313" key="16">
    <source>
        <dbReference type="Proteomes" id="UP001159428"/>
    </source>
</evidence>
<evidence type="ECO:0000256" key="13">
    <source>
        <dbReference type="ARBA" id="ARBA00073127"/>
    </source>
</evidence>
<dbReference type="SMART" id="SM00478">
    <property type="entry name" value="ENDO3c"/>
    <property type="match status" value="1"/>
</dbReference>
<sequence>MADKMSSTWRRLYVDKLRARIRLDFTLASGQSFRWRETAPGEWTNVLSSYVWTLKQDESDILYRVYESVVVKNKRILKEVRKCPEHSVSCYSTEKLPQSDVYECILRDYFQLGVETESLYDEWRAKDPHFVKVSESMQGVRVLRQDPIETLFAFICSSNNNIPRISGMVAKLCHDYGENLGEIDGVSYYSFPDIKDLNGPRVEQHLRSIGFGYRAKFISQCASYILEHYDSKWLETLRSVPYEEAHEVLCKLPGVGAKVADCVCLMSLDKHDAVPVDTHVWQITAKHYMPQLARTKSLTAKVYKQIGDHYRDLFGKYAGWAQSVLFVADLKRFQDTQTTSLTNLNSKSAKVYGIRYAVNKQLQASRQKEKEEPDIG</sequence>
<reference evidence="15 16" key="1">
    <citation type="submission" date="2022-05" db="EMBL/GenBank/DDBJ databases">
        <authorList>
            <consortium name="Genoscope - CEA"/>
            <person name="William W."/>
        </authorList>
    </citation>
    <scope>NUCLEOTIDE SEQUENCE [LARGE SCALE GENOMIC DNA]</scope>
</reference>
<comment type="similarity">
    <text evidence="2">Belongs to the type-1 OGG1 family.</text>
</comment>
<evidence type="ECO:0000256" key="4">
    <source>
        <dbReference type="ARBA" id="ARBA00022763"/>
    </source>
</evidence>
<keyword evidence="4" id="KW-0227">DNA damage</keyword>
<dbReference type="SUPFAM" id="SSF48150">
    <property type="entry name" value="DNA-glycosylase"/>
    <property type="match status" value="1"/>
</dbReference>
<dbReference type="Pfam" id="PF07934">
    <property type="entry name" value="OGG_N"/>
    <property type="match status" value="1"/>
</dbReference>
<evidence type="ECO:0000256" key="3">
    <source>
        <dbReference type="ARBA" id="ARBA00012720"/>
    </source>
</evidence>
<evidence type="ECO:0000313" key="15">
    <source>
        <dbReference type="EMBL" id="CAH3132106.1"/>
    </source>
</evidence>
<dbReference type="GO" id="GO:0006285">
    <property type="term" value="P:base-excision repair, AP site formation"/>
    <property type="evidence" value="ECO:0007669"/>
    <property type="project" value="TreeGrafter"/>
</dbReference>
<evidence type="ECO:0000256" key="8">
    <source>
        <dbReference type="ARBA" id="ARBA00023242"/>
    </source>
</evidence>
<name>A0AAU9WZZ8_9CNID</name>
<dbReference type="FunFam" id="1.10.1670.10:FF:000005">
    <property type="entry name" value="N-glycosylase/DNA lyase OGG1"/>
    <property type="match status" value="1"/>
</dbReference>
<dbReference type="GO" id="GO:0140078">
    <property type="term" value="F:class I DNA-(apurinic or apyrimidinic site) endonuclease activity"/>
    <property type="evidence" value="ECO:0007669"/>
    <property type="project" value="UniProtKB-EC"/>
</dbReference>
<comment type="catalytic activity">
    <reaction evidence="12">
        <text>2'-deoxyribonucleotide-(2'-deoxyribose 5'-phosphate)-2'-deoxyribonucleotide-DNA = a 3'-end 2'-deoxyribonucleotide-(2,3-dehydro-2,3-deoxyribose 5'-phosphate)-DNA + a 5'-end 5'-phospho-2'-deoxyribonucleoside-DNA + H(+)</text>
        <dbReference type="Rhea" id="RHEA:66592"/>
        <dbReference type="Rhea" id="RHEA-COMP:13180"/>
        <dbReference type="Rhea" id="RHEA-COMP:16897"/>
        <dbReference type="Rhea" id="RHEA-COMP:17067"/>
        <dbReference type="ChEBI" id="CHEBI:15378"/>
        <dbReference type="ChEBI" id="CHEBI:136412"/>
        <dbReference type="ChEBI" id="CHEBI:157695"/>
        <dbReference type="ChEBI" id="CHEBI:167181"/>
        <dbReference type="EC" id="4.2.99.18"/>
    </reaction>
</comment>
<dbReference type="InterPro" id="IPR003265">
    <property type="entry name" value="HhH-GPD_domain"/>
</dbReference>
<comment type="subcellular location">
    <subcellularLocation>
        <location evidence="1">Nucleus</location>
    </subcellularLocation>
</comment>
<dbReference type="PANTHER" id="PTHR10242:SF2">
    <property type="entry name" value="N-GLYCOSYLASE_DNA LYASE"/>
    <property type="match status" value="1"/>
</dbReference>
<keyword evidence="9" id="KW-0511">Multifunctional enzyme</keyword>